<evidence type="ECO:0000313" key="2">
    <source>
        <dbReference type="EMBL" id="GMT27324.1"/>
    </source>
</evidence>
<keyword evidence="3" id="KW-1185">Reference proteome</keyword>
<protein>
    <submittedName>
        <fullName evidence="2">Uncharacterized protein</fullName>
    </submittedName>
</protein>
<proteinExistence type="predicted"/>
<comment type="caution">
    <text evidence="2">The sequence shown here is derived from an EMBL/GenBank/DDBJ whole genome shotgun (WGS) entry which is preliminary data.</text>
</comment>
<accession>A0AAV5WBW7</accession>
<sequence>MVEEDETMGRVQWNERPASSVWRCLRARRGETSKWMGGDCEITFPHSSRSADWTRDDWRAPRDCRDATTTPTDPKILGRRWLHGTWKQRRRASGAALHSGARGREKRGQTS</sequence>
<feature type="compositionally biased region" description="Basic and acidic residues" evidence="1">
    <location>
        <begin position="102"/>
        <end position="111"/>
    </location>
</feature>
<feature type="non-terminal residue" evidence="2">
    <location>
        <position position="111"/>
    </location>
</feature>
<organism evidence="2 3">
    <name type="scientific">Pristionchus fissidentatus</name>
    <dbReference type="NCBI Taxonomy" id="1538716"/>
    <lineage>
        <taxon>Eukaryota</taxon>
        <taxon>Metazoa</taxon>
        <taxon>Ecdysozoa</taxon>
        <taxon>Nematoda</taxon>
        <taxon>Chromadorea</taxon>
        <taxon>Rhabditida</taxon>
        <taxon>Rhabditina</taxon>
        <taxon>Diplogasteromorpha</taxon>
        <taxon>Diplogasteroidea</taxon>
        <taxon>Neodiplogasteridae</taxon>
        <taxon>Pristionchus</taxon>
    </lineage>
</organism>
<reference evidence="2" key="1">
    <citation type="submission" date="2023-10" db="EMBL/GenBank/DDBJ databases">
        <title>Genome assembly of Pristionchus species.</title>
        <authorList>
            <person name="Yoshida K."/>
            <person name="Sommer R.J."/>
        </authorList>
    </citation>
    <scope>NUCLEOTIDE SEQUENCE</scope>
    <source>
        <strain evidence="2">RS5133</strain>
    </source>
</reference>
<name>A0AAV5WBW7_9BILA</name>
<dbReference type="AlphaFoldDB" id="A0AAV5WBW7"/>
<dbReference type="EMBL" id="BTSY01000005">
    <property type="protein sequence ID" value="GMT27324.1"/>
    <property type="molecule type" value="Genomic_DNA"/>
</dbReference>
<feature type="region of interest" description="Disordered" evidence="1">
    <location>
        <begin position="87"/>
        <end position="111"/>
    </location>
</feature>
<evidence type="ECO:0000256" key="1">
    <source>
        <dbReference type="SAM" id="MobiDB-lite"/>
    </source>
</evidence>
<gene>
    <name evidence="2" type="ORF">PFISCL1PPCAC_18621</name>
</gene>
<dbReference type="Proteomes" id="UP001432322">
    <property type="component" value="Unassembled WGS sequence"/>
</dbReference>
<evidence type="ECO:0000313" key="3">
    <source>
        <dbReference type="Proteomes" id="UP001432322"/>
    </source>
</evidence>